<accession>A0A852T4A0</accession>
<evidence type="ECO:0000256" key="2">
    <source>
        <dbReference type="SAM" id="Coils"/>
    </source>
</evidence>
<dbReference type="InterPro" id="IPR011990">
    <property type="entry name" value="TPR-like_helical_dom_sf"/>
</dbReference>
<dbReference type="Pfam" id="PF01381">
    <property type="entry name" value="HTH_3"/>
    <property type="match status" value="1"/>
</dbReference>
<feature type="coiled-coil region" evidence="2">
    <location>
        <begin position="65"/>
        <end position="92"/>
    </location>
</feature>
<comment type="caution">
    <text evidence="4">The sequence shown here is derived from an EMBL/GenBank/DDBJ whole genome shotgun (WGS) entry which is preliminary data.</text>
</comment>
<dbReference type="GO" id="GO:0005829">
    <property type="term" value="C:cytosol"/>
    <property type="evidence" value="ECO:0007669"/>
    <property type="project" value="TreeGrafter"/>
</dbReference>
<reference evidence="5" key="1">
    <citation type="submission" date="2020-07" db="EMBL/GenBank/DDBJ databases">
        <authorList>
            <person name="Partida-Martinez L."/>
            <person name="Huntemann M."/>
            <person name="Clum A."/>
            <person name="Wang J."/>
            <person name="Palaniappan K."/>
            <person name="Ritter S."/>
            <person name="Chen I.-M."/>
            <person name="Stamatis D."/>
            <person name="Reddy T."/>
            <person name="O'Malley R."/>
            <person name="Daum C."/>
            <person name="Shapiro N."/>
            <person name="Ivanova N."/>
            <person name="Kyrpides N."/>
            <person name="Woyke T."/>
        </authorList>
    </citation>
    <scope>NUCLEOTIDE SEQUENCE [LARGE SCALE GENOMIC DNA]</scope>
    <source>
        <strain evidence="5">AT2.8</strain>
    </source>
</reference>
<name>A0A852T4A0_9BACI</name>
<dbReference type="PANTHER" id="PTHR46797">
    <property type="entry name" value="HTH-TYPE TRANSCRIPTIONAL REGULATOR"/>
    <property type="match status" value="1"/>
</dbReference>
<dbReference type="SMART" id="SM00530">
    <property type="entry name" value="HTH_XRE"/>
    <property type="match status" value="1"/>
</dbReference>
<sequence>MLGDRIRKLRKQKKLTLEALAGLGLTKGMLSLIENNKAQPSMESLAYIAEGLGVEVTDLLEEVSTLELREVLEKAEKLYNEKKEKATDKYKQLLTLLEPYIKNLPQGYEAARLLDIYSRSLYEEKRFGWEELSNQAATMYDKMNVTANRAQIAIFRSMVKFIEHDYSNALEILLSERTEIESNHVYIDPMTQVDLDYTEAILYFAVGEYETASHVMENALIFSKKHRIFYRTDDLYRIGAGQAMMFRDKEKRELYLRKLKQYGEFAEDTLSILVHNLLIAMTLIAENKEYARALEILDQYLGNPQEEEVVEWLYRMEKGKAFYGLGKFTEAIHEFEKVETPTTTHHPFDLSLFYVRYSYKALCHFKLGEMENALQSAELAVKKFENIPYLPFKEFAIETYNAILAKINPVQN</sequence>
<dbReference type="AlphaFoldDB" id="A0A852T4A0"/>
<dbReference type="SUPFAM" id="SSF47413">
    <property type="entry name" value="lambda repressor-like DNA-binding domains"/>
    <property type="match status" value="1"/>
</dbReference>
<dbReference type="SUPFAM" id="SSF48452">
    <property type="entry name" value="TPR-like"/>
    <property type="match status" value="1"/>
</dbReference>
<dbReference type="PROSITE" id="PS50943">
    <property type="entry name" value="HTH_CROC1"/>
    <property type="match status" value="1"/>
</dbReference>
<dbReference type="InterPro" id="IPR050807">
    <property type="entry name" value="TransReg_Diox_bact_type"/>
</dbReference>
<dbReference type="PANTHER" id="PTHR46797:SF1">
    <property type="entry name" value="METHYLPHOSPHONATE SYNTHASE"/>
    <property type="match status" value="1"/>
</dbReference>
<dbReference type="InterPro" id="IPR001387">
    <property type="entry name" value="Cro/C1-type_HTH"/>
</dbReference>
<evidence type="ECO:0000259" key="3">
    <source>
        <dbReference type="PROSITE" id="PS50943"/>
    </source>
</evidence>
<dbReference type="InterPro" id="IPR010982">
    <property type="entry name" value="Lambda_DNA-bd_dom_sf"/>
</dbReference>
<feature type="domain" description="HTH cro/C1-type" evidence="3">
    <location>
        <begin position="6"/>
        <end position="59"/>
    </location>
</feature>
<protein>
    <submittedName>
        <fullName evidence="4">Transcriptional regulator with XRE-family HTH domain</fullName>
    </submittedName>
</protein>
<organism evidence="4 5">
    <name type="scientific">Neobacillus niacini</name>
    <dbReference type="NCBI Taxonomy" id="86668"/>
    <lineage>
        <taxon>Bacteria</taxon>
        <taxon>Bacillati</taxon>
        <taxon>Bacillota</taxon>
        <taxon>Bacilli</taxon>
        <taxon>Bacillales</taxon>
        <taxon>Bacillaceae</taxon>
        <taxon>Neobacillus</taxon>
    </lineage>
</organism>
<dbReference type="Proteomes" id="UP000548423">
    <property type="component" value="Unassembled WGS sequence"/>
</dbReference>
<proteinExistence type="predicted"/>
<keyword evidence="1" id="KW-0238">DNA-binding</keyword>
<evidence type="ECO:0000256" key="1">
    <source>
        <dbReference type="ARBA" id="ARBA00023125"/>
    </source>
</evidence>
<keyword evidence="2" id="KW-0175">Coiled coil</keyword>
<evidence type="ECO:0000313" key="5">
    <source>
        <dbReference type="Proteomes" id="UP000548423"/>
    </source>
</evidence>
<dbReference type="EMBL" id="JACCBX010000001">
    <property type="protein sequence ID" value="NYE03520.1"/>
    <property type="molecule type" value="Genomic_DNA"/>
</dbReference>
<dbReference type="CDD" id="cd00093">
    <property type="entry name" value="HTH_XRE"/>
    <property type="match status" value="1"/>
</dbReference>
<gene>
    <name evidence="4" type="ORF">F4694_000239</name>
</gene>
<dbReference type="GO" id="GO:0003700">
    <property type="term" value="F:DNA-binding transcription factor activity"/>
    <property type="evidence" value="ECO:0007669"/>
    <property type="project" value="TreeGrafter"/>
</dbReference>
<dbReference type="Gene3D" id="1.25.40.10">
    <property type="entry name" value="Tetratricopeptide repeat domain"/>
    <property type="match status" value="2"/>
</dbReference>
<reference evidence="5" key="2">
    <citation type="submission" date="2020-08" db="EMBL/GenBank/DDBJ databases">
        <title>The Agave Microbiome: Exploring the role of microbial communities in plant adaptations to desert environments.</title>
        <authorList>
            <person name="Partida-Martinez L.P."/>
        </authorList>
    </citation>
    <scope>NUCLEOTIDE SEQUENCE [LARGE SCALE GENOMIC DNA]</scope>
    <source>
        <strain evidence="5">AT2.8</strain>
    </source>
</reference>
<dbReference type="GO" id="GO:0003677">
    <property type="term" value="F:DNA binding"/>
    <property type="evidence" value="ECO:0007669"/>
    <property type="project" value="UniProtKB-KW"/>
</dbReference>
<evidence type="ECO:0000313" key="4">
    <source>
        <dbReference type="EMBL" id="NYE03520.1"/>
    </source>
</evidence>